<evidence type="ECO:0000313" key="3">
    <source>
        <dbReference type="Proteomes" id="UP000431684"/>
    </source>
</evidence>
<protein>
    <submittedName>
        <fullName evidence="2">Gluconate 2-dehydrogenase subunit 3 family protein</fullName>
    </submittedName>
</protein>
<sequence length="255" mass="26976">MNDSPDPSIRPAGQPSTSDAPGGRRGFLRGTATVALSSVLLPSRSAAPGGGHRPGQAAHETYSPVYFTPAEWAFVQAAVDRLIPDDGNGPGGVDAGVPVFLDRQMELPYGHGAYWYMQGPFHPDSPATLGYQMRLTPRELYRAGIAAADRACMAKHGKAFAQLDAATRDAMLALLEQGKTPEDGGVAAAFFALLLKNTREGYFADPMYGGNRGMAAWKMIGFPGARADFTDWIDQQGKPYPYGPVAIEGSAGGKA</sequence>
<organism evidence="2 3">
    <name type="scientific">Pseudoduganella dura</name>
    <dbReference type="NCBI Taxonomy" id="321982"/>
    <lineage>
        <taxon>Bacteria</taxon>
        <taxon>Pseudomonadati</taxon>
        <taxon>Pseudomonadota</taxon>
        <taxon>Betaproteobacteria</taxon>
        <taxon>Burkholderiales</taxon>
        <taxon>Oxalobacteraceae</taxon>
        <taxon>Telluria group</taxon>
        <taxon>Pseudoduganella</taxon>
    </lineage>
</organism>
<dbReference type="PROSITE" id="PS51318">
    <property type="entry name" value="TAT"/>
    <property type="match status" value="1"/>
</dbReference>
<dbReference type="RefSeq" id="WP_155707843.1">
    <property type="nucleotide sequence ID" value="NZ_BMWU01000003.1"/>
</dbReference>
<dbReference type="InterPro" id="IPR027056">
    <property type="entry name" value="Gluconate_2DH_su3"/>
</dbReference>
<evidence type="ECO:0000313" key="2">
    <source>
        <dbReference type="EMBL" id="MUI11815.1"/>
    </source>
</evidence>
<name>A0A6I3XJD4_9BURK</name>
<dbReference type="Pfam" id="PF13618">
    <property type="entry name" value="Gluconate_2-dh3"/>
    <property type="match status" value="1"/>
</dbReference>
<proteinExistence type="predicted"/>
<gene>
    <name evidence="2" type="ORF">GJV26_04850</name>
</gene>
<dbReference type="OrthoDB" id="8400810at2"/>
<dbReference type="InterPro" id="IPR006311">
    <property type="entry name" value="TAT_signal"/>
</dbReference>
<comment type="caution">
    <text evidence="2">The sequence shown here is derived from an EMBL/GenBank/DDBJ whole genome shotgun (WGS) entry which is preliminary data.</text>
</comment>
<accession>A0A6I3XJD4</accession>
<evidence type="ECO:0000256" key="1">
    <source>
        <dbReference type="SAM" id="MobiDB-lite"/>
    </source>
</evidence>
<keyword evidence="3" id="KW-1185">Reference proteome</keyword>
<dbReference type="AlphaFoldDB" id="A0A6I3XJD4"/>
<dbReference type="EMBL" id="WNWM01000002">
    <property type="protein sequence ID" value="MUI11815.1"/>
    <property type="molecule type" value="Genomic_DNA"/>
</dbReference>
<reference evidence="2 3" key="1">
    <citation type="submission" date="2019-11" db="EMBL/GenBank/DDBJ databases">
        <title>Draft Genome Sequences of Six Type Strains of the Genus Massilia.</title>
        <authorList>
            <person name="Miess H."/>
            <person name="Frediansyah A."/>
            <person name="Goeker M."/>
            <person name="Gross H."/>
        </authorList>
    </citation>
    <scope>NUCLEOTIDE SEQUENCE [LARGE SCALE GENOMIC DNA]</scope>
    <source>
        <strain evidence="2 3">DSM 17513</strain>
    </source>
</reference>
<dbReference type="Proteomes" id="UP000431684">
    <property type="component" value="Unassembled WGS sequence"/>
</dbReference>
<feature type="region of interest" description="Disordered" evidence="1">
    <location>
        <begin position="1"/>
        <end position="27"/>
    </location>
</feature>